<feature type="coiled-coil region" evidence="1">
    <location>
        <begin position="90"/>
        <end position="117"/>
    </location>
</feature>
<dbReference type="EMBL" id="CP117692">
    <property type="protein sequence ID" value="WDC81353.1"/>
    <property type="molecule type" value="Genomic_DNA"/>
</dbReference>
<evidence type="ECO:0000313" key="2">
    <source>
        <dbReference type="EMBL" id="WDC81353.1"/>
    </source>
</evidence>
<gene>
    <name evidence="2" type="ORF">PSR59_06675</name>
</gene>
<dbReference type="AlphaFoldDB" id="A0AAQ3ARD8"/>
<dbReference type="Pfam" id="PF10926">
    <property type="entry name" value="DUF2800"/>
    <property type="match status" value="1"/>
</dbReference>
<dbReference type="Proteomes" id="UP001222683">
    <property type="component" value="Chromosome"/>
</dbReference>
<evidence type="ECO:0000256" key="1">
    <source>
        <dbReference type="SAM" id="Coils"/>
    </source>
</evidence>
<evidence type="ECO:0000313" key="3">
    <source>
        <dbReference type="Proteomes" id="UP001222683"/>
    </source>
</evidence>
<reference evidence="2" key="1">
    <citation type="submission" date="2023-02" db="EMBL/GenBank/DDBJ databases">
        <title>Complete genome sequence of Lactobacillus ruminis CACC888 isolated from Pig feces.</title>
        <authorList>
            <person name="Park S."/>
            <person name="Park M.A."/>
            <person name="Kim D.-H."/>
            <person name="Kim Y."/>
        </authorList>
    </citation>
    <scope>NUCLEOTIDE SEQUENCE</scope>
    <source>
        <strain evidence="2">CACC888</strain>
    </source>
</reference>
<proteinExistence type="predicted"/>
<name>A0AAQ3ARD8_9LACO</name>
<protein>
    <submittedName>
        <fullName evidence="2">DUF2800 domain-containing protein</fullName>
    </submittedName>
</protein>
<accession>A0AAQ3ARD8</accession>
<sequence length="178" mass="20744">MSSPINHALLSASSAHRWLSAPPLPRLEQFFPHPTYNAAAEGTAAHALGEYKVHRALGHSFKHSTSNYQSNEMESYTDDYYSYVLEQFKAANQHQDCDDLTQQIMDLRKQKEKVQSQETEHQVKLYNLDEINQLVDLHKYGLVDFDEQLVRRLIEKITIFQRYLEFTLKDGEVIRVNM</sequence>
<keyword evidence="1" id="KW-0175">Coiled coil</keyword>
<dbReference type="InterPro" id="IPR021229">
    <property type="entry name" value="DUF2800"/>
</dbReference>
<organism evidence="2 3">
    <name type="scientific">Ligilactobacillus ruminis</name>
    <dbReference type="NCBI Taxonomy" id="1623"/>
    <lineage>
        <taxon>Bacteria</taxon>
        <taxon>Bacillati</taxon>
        <taxon>Bacillota</taxon>
        <taxon>Bacilli</taxon>
        <taxon>Lactobacillales</taxon>
        <taxon>Lactobacillaceae</taxon>
        <taxon>Ligilactobacillus</taxon>
    </lineage>
</organism>